<dbReference type="InterPro" id="IPR012336">
    <property type="entry name" value="Thioredoxin-like_fold"/>
</dbReference>
<dbReference type="SUPFAM" id="SSF52833">
    <property type="entry name" value="Thioredoxin-like"/>
    <property type="match status" value="1"/>
</dbReference>
<evidence type="ECO:0000256" key="3">
    <source>
        <dbReference type="ARBA" id="ARBA00023002"/>
    </source>
</evidence>
<dbReference type="PROSITE" id="PS51352">
    <property type="entry name" value="THIOREDOXIN_2"/>
    <property type="match status" value="1"/>
</dbReference>
<dbReference type="Gene3D" id="3.40.30.10">
    <property type="entry name" value="Glutaredoxin"/>
    <property type="match status" value="1"/>
</dbReference>
<evidence type="ECO:0000313" key="7">
    <source>
        <dbReference type="EMBL" id="UPT20530.1"/>
    </source>
</evidence>
<keyword evidence="3" id="KW-0560">Oxidoreductase</keyword>
<comment type="similarity">
    <text evidence="1">Belongs to the thioredoxin family. DsbA subfamily.</text>
</comment>
<dbReference type="RefSeq" id="WP_248592793.1">
    <property type="nucleotide sequence ID" value="NZ_BAABEB010000012.1"/>
</dbReference>
<keyword evidence="5" id="KW-0676">Redox-active center</keyword>
<evidence type="ECO:0000256" key="4">
    <source>
        <dbReference type="ARBA" id="ARBA00023157"/>
    </source>
</evidence>
<accession>A0ABY4KZP4</accession>
<feature type="domain" description="Thioredoxin" evidence="6">
    <location>
        <begin position="41"/>
        <end position="240"/>
    </location>
</feature>
<dbReference type="InterPro" id="IPR036249">
    <property type="entry name" value="Thioredoxin-like_sf"/>
</dbReference>
<dbReference type="EMBL" id="CP051627">
    <property type="protein sequence ID" value="UPT20530.1"/>
    <property type="molecule type" value="Genomic_DNA"/>
</dbReference>
<dbReference type="Proteomes" id="UP000832041">
    <property type="component" value="Chromosome"/>
</dbReference>
<reference evidence="7 8" key="1">
    <citation type="submission" date="2020-04" db="EMBL/GenBank/DDBJ databases">
        <title>Thermobifida alba genome sequencing and assembly.</title>
        <authorList>
            <person name="Luzics S."/>
            <person name="Horvath B."/>
            <person name="Nagy I."/>
            <person name="Toth A."/>
            <person name="Nagy I."/>
            <person name="Kukolya J."/>
        </authorList>
    </citation>
    <scope>NUCLEOTIDE SEQUENCE [LARGE SCALE GENOMIC DNA]</scope>
    <source>
        <strain evidence="7 8">DSM 43795</strain>
    </source>
</reference>
<dbReference type="PANTHER" id="PTHR13887:SF14">
    <property type="entry name" value="DISULFIDE BOND FORMATION PROTEIN D"/>
    <property type="match status" value="1"/>
</dbReference>
<evidence type="ECO:0000313" key="8">
    <source>
        <dbReference type="Proteomes" id="UP000832041"/>
    </source>
</evidence>
<evidence type="ECO:0000256" key="2">
    <source>
        <dbReference type="ARBA" id="ARBA00022729"/>
    </source>
</evidence>
<evidence type="ECO:0000256" key="1">
    <source>
        <dbReference type="ARBA" id="ARBA00005791"/>
    </source>
</evidence>
<keyword evidence="8" id="KW-1185">Reference proteome</keyword>
<dbReference type="PANTHER" id="PTHR13887">
    <property type="entry name" value="GLUTATHIONE S-TRANSFERASE KAPPA"/>
    <property type="match status" value="1"/>
</dbReference>
<gene>
    <name evidence="7" type="ORF">FOF52_05710</name>
</gene>
<dbReference type="InterPro" id="IPR013766">
    <property type="entry name" value="Thioredoxin_domain"/>
</dbReference>
<dbReference type="Pfam" id="PF13462">
    <property type="entry name" value="Thioredoxin_4"/>
    <property type="match status" value="1"/>
</dbReference>
<keyword evidence="2" id="KW-0732">Signal</keyword>
<evidence type="ECO:0000256" key="5">
    <source>
        <dbReference type="ARBA" id="ARBA00023284"/>
    </source>
</evidence>
<evidence type="ECO:0000259" key="6">
    <source>
        <dbReference type="PROSITE" id="PS51352"/>
    </source>
</evidence>
<proteinExistence type="inferred from homology"/>
<organism evidence="7 8">
    <name type="scientific">Thermobifida alba</name>
    <name type="common">Thermomonospora alba</name>
    <dbReference type="NCBI Taxonomy" id="53522"/>
    <lineage>
        <taxon>Bacteria</taxon>
        <taxon>Bacillati</taxon>
        <taxon>Actinomycetota</taxon>
        <taxon>Actinomycetes</taxon>
        <taxon>Streptosporangiales</taxon>
        <taxon>Nocardiopsidaceae</taxon>
        <taxon>Thermobifida</taxon>
    </lineage>
</organism>
<protein>
    <submittedName>
        <fullName evidence="7">Thioredoxin domain-containing protein</fullName>
    </submittedName>
</protein>
<keyword evidence="4" id="KW-1015">Disulfide bond</keyword>
<sequence>MTQPSPRETASRRPLIFVLVLVLAAIGGILLGLGRDNGAAVQDSTPAPPGGASEQIRELGEALARRDPADPTALGQADAPVVLVAYSDYQCPFCGRWVEQTQPELVERYVEQGVLRIEWREFPYLGEASWQLAVGARAAAEQDLFWAFHERVYRERENLDGAGEDLRDRMVELAVEVGADPERFAADLDREDLSAAVEADFAEGQSLGVSGTPAFLVNGAPVMGAQPLEVFTSAVEAALAEAGE</sequence>
<name>A0ABY4KZP4_THEAE</name>